<evidence type="ECO:0000313" key="2">
    <source>
        <dbReference type="Proteomes" id="UP001066276"/>
    </source>
</evidence>
<organism evidence="1 2">
    <name type="scientific">Pleurodeles waltl</name>
    <name type="common">Iberian ribbed newt</name>
    <dbReference type="NCBI Taxonomy" id="8319"/>
    <lineage>
        <taxon>Eukaryota</taxon>
        <taxon>Metazoa</taxon>
        <taxon>Chordata</taxon>
        <taxon>Craniata</taxon>
        <taxon>Vertebrata</taxon>
        <taxon>Euteleostomi</taxon>
        <taxon>Amphibia</taxon>
        <taxon>Batrachia</taxon>
        <taxon>Caudata</taxon>
        <taxon>Salamandroidea</taxon>
        <taxon>Salamandridae</taxon>
        <taxon>Pleurodelinae</taxon>
        <taxon>Pleurodeles</taxon>
    </lineage>
</organism>
<gene>
    <name evidence="1" type="ORF">NDU88_006101</name>
</gene>
<sequence length="100" mass="10928">MAIVVNVTVMELPGVAYSTLSVMPVDVRVPTAVPAAACTDSGQRMRSVHKHDHDLALAQLQMHHNERIVSTLVVWIVNAERQRKAGIFIPSKALMNGSSR</sequence>
<dbReference type="EMBL" id="JANPWB010000007">
    <property type="protein sequence ID" value="KAJ1174279.1"/>
    <property type="molecule type" value="Genomic_DNA"/>
</dbReference>
<evidence type="ECO:0000313" key="1">
    <source>
        <dbReference type="EMBL" id="KAJ1174279.1"/>
    </source>
</evidence>
<accession>A0AAV7TE48</accession>
<proteinExistence type="predicted"/>
<keyword evidence="2" id="KW-1185">Reference proteome</keyword>
<name>A0AAV7TE48_PLEWA</name>
<reference evidence="1" key="1">
    <citation type="journal article" date="2022" name="bioRxiv">
        <title>Sequencing and chromosome-scale assembly of the giantPleurodeles waltlgenome.</title>
        <authorList>
            <person name="Brown T."/>
            <person name="Elewa A."/>
            <person name="Iarovenko S."/>
            <person name="Subramanian E."/>
            <person name="Araus A.J."/>
            <person name="Petzold A."/>
            <person name="Susuki M."/>
            <person name="Suzuki K.-i.T."/>
            <person name="Hayashi T."/>
            <person name="Toyoda A."/>
            <person name="Oliveira C."/>
            <person name="Osipova E."/>
            <person name="Leigh N.D."/>
            <person name="Simon A."/>
            <person name="Yun M.H."/>
        </authorList>
    </citation>
    <scope>NUCLEOTIDE SEQUENCE</scope>
    <source>
        <strain evidence="1">20211129_DDA</strain>
        <tissue evidence="1">Liver</tissue>
    </source>
</reference>
<protein>
    <submittedName>
        <fullName evidence="1">Uncharacterized protein</fullName>
    </submittedName>
</protein>
<dbReference type="AlphaFoldDB" id="A0AAV7TE48"/>
<comment type="caution">
    <text evidence="1">The sequence shown here is derived from an EMBL/GenBank/DDBJ whole genome shotgun (WGS) entry which is preliminary data.</text>
</comment>
<dbReference type="Proteomes" id="UP001066276">
    <property type="component" value="Chromosome 4_1"/>
</dbReference>